<dbReference type="CDD" id="cd00054">
    <property type="entry name" value="EGF_CA"/>
    <property type="match status" value="1"/>
</dbReference>
<dbReference type="EMBL" id="HBKN01008534">
    <property type="protein sequence ID" value="CAE2269582.1"/>
    <property type="molecule type" value="Transcribed_RNA"/>
</dbReference>
<evidence type="ECO:0000256" key="2">
    <source>
        <dbReference type="ARBA" id="ARBA00005542"/>
    </source>
</evidence>
<evidence type="ECO:0000256" key="9">
    <source>
        <dbReference type="SAM" id="SignalP"/>
    </source>
</evidence>
<dbReference type="PANTHER" id="PTHR14319:SF3">
    <property type="entry name" value="TRANSMEMBRANE PROTEIN-LIKE PROTEIN"/>
    <property type="match status" value="1"/>
</dbReference>
<dbReference type="PROSITE" id="PS01186">
    <property type="entry name" value="EGF_2"/>
    <property type="match status" value="1"/>
</dbReference>
<feature type="disulfide bond" evidence="7">
    <location>
        <begin position="471"/>
        <end position="480"/>
    </location>
</feature>
<comment type="subcellular location">
    <subcellularLocation>
        <location evidence="1">Cell membrane</location>
        <topology evidence="1">Multi-pass membrane protein</topology>
    </subcellularLocation>
</comment>
<feature type="transmembrane region" description="Helical" evidence="8">
    <location>
        <begin position="492"/>
        <end position="516"/>
    </location>
</feature>
<comment type="similarity">
    <text evidence="2">Belongs to the TMEM8 family.</text>
</comment>
<keyword evidence="3" id="KW-1003">Cell membrane</keyword>
<keyword evidence="6 8" id="KW-0472">Membrane</keyword>
<feature type="domain" description="EGF-like" evidence="10">
    <location>
        <begin position="441"/>
        <end position="481"/>
    </location>
</feature>
<feature type="transmembrane region" description="Helical" evidence="8">
    <location>
        <begin position="555"/>
        <end position="572"/>
    </location>
</feature>
<gene>
    <name evidence="11" type="ORF">GTHE00462_LOCUS6682</name>
</gene>
<organism evidence="11">
    <name type="scientific">Guillardia theta</name>
    <name type="common">Cryptophyte</name>
    <name type="synonym">Cryptomonas phi</name>
    <dbReference type="NCBI Taxonomy" id="55529"/>
    <lineage>
        <taxon>Eukaryota</taxon>
        <taxon>Cryptophyceae</taxon>
        <taxon>Pyrenomonadales</taxon>
        <taxon>Geminigeraceae</taxon>
        <taxon>Guillardia</taxon>
    </lineage>
</organism>
<evidence type="ECO:0000256" key="6">
    <source>
        <dbReference type="ARBA" id="ARBA00023136"/>
    </source>
</evidence>
<reference evidence="11" key="1">
    <citation type="submission" date="2021-01" db="EMBL/GenBank/DDBJ databases">
        <authorList>
            <person name="Corre E."/>
            <person name="Pelletier E."/>
            <person name="Niang G."/>
            <person name="Scheremetjew M."/>
            <person name="Finn R."/>
            <person name="Kale V."/>
            <person name="Holt S."/>
            <person name="Cochrane G."/>
            <person name="Meng A."/>
            <person name="Brown T."/>
            <person name="Cohen L."/>
        </authorList>
    </citation>
    <scope>NUCLEOTIDE SEQUENCE</scope>
    <source>
        <strain evidence="11">CCMP 2712</strain>
    </source>
</reference>
<feature type="transmembrane region" description="Helical" evidence="8">
    <location>
        <begin position="643"/>
        <end position="660"/>
    </location>
</feature>
<dbReference type="PROSITE" id="PS00022">
    <property type="entry name" value="EGF_1"/>
    <property type="match status" value="1"/>
</dbReference>
<evidence type="ECO:0000256" key="5">
    <source>
        <dbReference type="ARBA" id="ARBA00022989"/>
    </source>
</evidence>
<dbReference type="Gene3D" id="2.60.120.380">
    <property type="match status" value="2"/>
</dbReference>
<feature type="transmembrane region" description="Helical" evidence="8">
    <location>
        <begin position="523"/>
        <end position="543"/>
    </location>
</feature>
<keyword evidence="7" id="KW-0245">EGF-like domain</keyword>
<accession>A0A7S4JNS8</accession>
<feature type="transmembrane region" description="Helical" evidence="8">
    <location>
        <begin position="579"/>
        <end position="597"/>
    </location>
</feature>
<evidence type="ECO:0000259" key="10">
    <source>
        <dbReference type="PROSITE" id="PS50026"/>
    </source>
</evidence>
<dbReference type="AlphaFoldDB" id="A0A7S4JNS8"/>
<dbReference type="PANTHER" id="PTHR14319">
    <property type="entry name" value="FIVE-SPAN TRANSMEMBRANE PROTEIN M83"/>
    <property type="match status" value="1"/>
</dbReference>
<feature type="disulfide bond" evidence="7">
    <location>
        <begin position="445"/>
        <end position="455"/>
    </location>
</feature>
<name>A0A7S4JNS8_GUITH</name>
<keyword evidence="4 8" id="KW-0812">Transmembrane</keyword>
<comment type="caution">
    <text evidence="7">Lacks conserved residue(s) required for the propagation of feature annotation.</text>
</comment>
<feature type="signal peptide" evidence="9">
    <location>
        <begin position="1"/>
        <end position="27"/>
    </location>
</feature>
<dbReference type="InterPro" id="IPR021910">
    <property type="entry name" value="NGX6/PGAP6/MYMK"/>
</dbReference>
<dbReference type="GO" id="GO:0005886">
    <property type="term" value="C:plasma membrane"/>
    <property type="evidence" value="ECO:0007669"/>
    <property type="project" value="UniProtKB-SubCell"/>
</dbReference>
<evidence type="ECO:0000256" key="4">
    <source>
        <dbReference type="ARBA" id="ARBA00022692"/>
    </source>
</evidence>
<evidence type="ECO:0000256" key="3">
    <source>
        <dbReference type="ARBA" id="ARBA00022475"/>
    </source>
</evidence>
<keyword evidence="9" id="KW-0732">Signal</keyword>
<feature type="chain" id="PRO_5031292502" description="EGF-like domain-containing protein" evidence="9">
    <location>
        <begin position="28"/>
        <end position="719"/>
    </location>
</feature>
<evidence type="ECO:0000256" key="1">
    <source>
        <dbReference type="ARBA" id="ARBA00004651"/>
    </source>
</evidence>
<evidence type="ECO:0000256" key="8">
    <source>
        <dbReference type="SAM" id="Phobius"/>
    </source>
</evidence>
<protein>
    <recommendedName>
        <fullName evidence="10">EGF-like domain-containing protein</fullName>
    </recommendedName>
</protein>
<keyword evidence="7" id="KW-1015">Disulfide bond</keyword>
<sequence>MSRTISAASSLQLVLFAFASILPMTASQTRQTDVEWTGQILSYEAFNVHTFEVFAGANELEIKVRARKLAGFPRLGLWLRQGSVPTSNQHQLHATIKRFDRTGKHQALLRVQNPVEGLWYLAVSFLSGPGDFRIERNEHRFVSNQADAEYTVNVHTEGCERGRFGWPKCDQNWMRLSWGAEALFHGELVPGGGRWACSMYEVAPYTSRVGFSLVSSQKKQVGMMSPQLYIRYHGYPTISQHDATTAVGGSTWVPSVGIDLPKAGTWYVCVHSQQEVARKEEVQVSVSAQVLPHTECVERNVVSKNGQSIKHLTYCEDEVEKLQVRYHTSSAATKAMSFPVFEPKDAKKVLRISKGSMRYFSFHVDQSLVGFTLSISITAGSDRDEAVAYLRQHSLPQTTKYDLRKEMHKGRLRWPIRFPPSGPWYLGLYAASPMQFTMRVEVEPCPDECSSRGQCVLRNEGRGLTVGQCSCNYGYSGSSCEKAAEDVSAMKYYGSMLVAMLSPMLAVAPSMYCLYLERYIESLLFLVTSAAGIARVLSDLFGFSLGGYSVSSIDNGMVVNIVVICVISAAGFNSEQGPAIMFAVTCVNFLLDAWFPLWSSIPEMSLCAVALCLPVLALRRRLSKKPDGRSGLQEEGLLQDLHVIWFFLAVAFSVLAYIVASNVNNGSFILLHAVWRILLYLSAWSFLVSCSATTAADDAPGTERLLGSEFVSYEGANGI</sequence>
<dbReference type="InterPro" id="IPR000742">
    <property type="entry name" value="EGF"/>
</dbReference>
<keyword evidence="5 8" id="KW-1133">Transmembrane helix</keyword>
<dbReference type="PROSITE" id="PS50026">
    <property type="entry name" value="EGF_3"/>
    <property type="match status" value="1"/>
</dbReference>
<evidence type="ECO:0000256" key="7">
    <source>
        <dbReference type="PROSITE-ProRule" id="PRU00076"/>
    </source>
</evidence>
<evidence type="ECO:0000313" key="11">
    <source>
        <dbReference type="EMBL" id="CAE2269582.1"/>
    </source>
</evidence>
<feature type="transmembrane region" description="Helical" evidence="8">
    <location>
        <begin position="666"/>
        <end position="687"/>
    </location>
</feature>
<dbReference type="Gene3D" id="2.10.25.10">
    <property type="entry name" value="Laminin"/>
    <property type="match status" value="1"/>
</dbReference>
<proteinExistence type="inferred from homology"/>